<sequence length="89" mass="9556">MEPRGGRTAAPGVCLRHRHPGHGRGARQEAGRHSVEAEKDRLGLTDGECAVFKTEEGAASMLIACGVQMRNCANHDMVKIETPIHLGTL</sequence>
<organism evidence="2">
    <name type="scientific">Uncultured Desulfatiglans sp</name>
    <dbReference type="NCBI Taxonomy" id="1748965"/>
    <lineage>
        <taxon>Bacteria</taxon>
        <taxon>Pseudomonadati</taxon>
        <taxon>Thermodesulfobacteriota</taxon>
        <taxon>Desulfobacteria</taxon>
        <taxon>Desulfatiglandales</taxon>
        <taxon>Desulfatiglandaceae</taxon>
        <taxon>Desulfatiglans</taxon>
        <taxon>environmental samples</taxon>
    </lineage>
</organism>
<proteinExistence type="predicted"/>
<protein>
    <submittedName>
        <fullName evidence="2">Uncharacterized protein</fullName>
    </submittedName>
</protein>
<reference evidence="2" key="1">
    <citation type="submission" date="2018-07" db="EMBL/GenBank/DDBJ databases">
        <authorList>
            <consortium name="Genoscope - CEA"/>
            <person name="William W."/>
        </authorList>
    </citation>
    <scope>NUCLEOTIDE SEQUENCE</scope>
    <source>
        <strain evidence="2">IK1</strain>
    </source>
</reference>
<name>A0A653A8R8_UNCDX</name>
<feature type="compositionally biased region" description="Basic residues" evidence="1">
    <location>
        <begin position="15"/>
        <end position="25"/>
    </location>
</feature>
<evidence type="ECO:0000256" key="1">
    <source>
        <dbReference type="SAM" id="MobiDB-lite"/>
    </source>
</evidence>
<feature type="region of interest" description="Disordered" evidence="1">
    <location>
        <begin position="1"/>
        <end position="39"/>
    </location>
</feature>
<accession>A0A653A8R8</accession>
<dbReference type="AlphaFoldDB" id="A0A653A8R8"/>
<feature type="compositionally biased region" description="Basic and acidic residues" evidence="1">
    <location>
        <begin position="26"/>
        <end position="39"/>
    </location>
</feature>
<gene>
    <name evidence="2" type="ORF">TRIP_B330516</name>
</gene>
<evidence type="ECO:0000313" key="2">
    <source>
        <dbReference type="EMBL" id="VBB44410.1"/>
    </source>
</evidence>
<dbReference type="EMBL" id="UPXX01000027">
    <property type="protein sequence ID" value="VBB44410.1"/>
    <property type="molecule type" value="Genomic_DNA"/>
</dbReference>